<dbReference type="Pfam" id="PF04043">
    <property type="entry name" value="PMEI"/>
    <property type="match status" value="1"/>
</dbReference>
<sequence length="169" mass="17920">MAILISPYACFSFVILICLQISQAAPVDEICIRTSEPYLCLQALGGPATRKDTLAGAAEIGLQTAGMGAIRFQNIFKELSSSPGSSPDVKVDANKCANIYDNIFKGLIASAHESARVGRWPDVITPVKQIDVDIDTCEGLFNGNSPVHGESRKVRVAAEAIALIAAKLS</sequence>
<accession>A0ABD3ELW7</accession>
<dbReference type="EMBL" id="JAVIJP010000002">
    <property type="protein sequence ID" value="KAL3655410.1"/>
    <property type="molecule type" value="Genomic_DNA"/>
</dbReference>
<keyword evidence="1" id="KW-0732">Signal</keyword>
<dbReference type="Gene3D" id="1.20.140.40">
    <property type="entry name" value="Invertase/pectin methylesterase inhibitor family protein"/>
    <property type="match status" value="1"/>
</dbReference>
<reference evidence="4" key="1">
    <citation type="journal article" date="2024" name="IScience">
        <title>Strigolactones Initiate the Formation of Haustorium-like Structures in Castilleja.</title>
        <authorList>
            <person name="Buerger M."/>
            <person name="Peterson D."/>
            <person name="Chory J."/>
        </authorList>
    </citation>
    <scope>NUCLEOTIDE SEQUENCE [LARGE SCALE GENOMIC DNA]</scope>
</reference>
<feature type="signal peptide" evidence="1">
    <location>
        <begin position="1"/>
        <end position="24"/>
    </location>
</feature>
<evidence type="ECO:0000259" key="2">
    <source>
        <dbReference type="Pfam" id="PF04043"/>
    </source>
</evidence>
<feature type="chain" id="PRO_5044781840" description="Pectinesterase inhibitor domain-containing protein" evidence="1">
    <location>
        <begin position="25"/>
        <end position="169"/>
    </location>
</feature>
<protein>
    <recommendedName>
        <fullName evidence="2">Pectinesterase inhibitor domain-containing protein</fullName>
    </recommendedName>
</protein>
<gene>
    <name evidence="3" type="ORF">CASFOL_001196</name>
</gene>
<comment type="caution">
    <text evidence="3">The sequence shown here is derived from an EMBL/GenBank/DDBJ whole genome shotgun (WGS) entry which is preliminary data.</text>
</comment>
<evidence type="ECO:0000313" key="3">
    <source>
        <dbReference type="EMBL" id="KAL3655410.1"/>
    </source>
</evidence>
<dbReference type="AlphaFoldDB" id="A0ABD3ELW7"/>
<dbReference type="SUPFAM" id="SSF101148">
    <property type="entry name" value="Plant invertase/pectin methylesterase inhibitor"/>
    <property type="match status" value="1"/>
</dbReference>
<proteinExistence type="predicted"/>
<feature type="domain" description="Pectinesterase inhibitor" evidence="2">
    <location>
        <begin position="27"/>
        <end position="150"/>
    </location>
</feature>
<dbReference type="InterPro" id="IPR035513">
    <property type="entry name" value="Invertase/methylesterase_inhib"/>
</dbReference>
<name>A0ABD3ELW7_9LAMI</name>
<dbReference type="InterPro" id="IPR006501">
    <property type="entry name" value="Pectinesterase_inhib_dom"/>
</dbReference>
<organism evidence="3 4">
    <name type="scientific">Castilleja foliolosa</name>
    <dbReference type="NCBI Taxonomy" id="1961234"/>
    <lineage>
        <taxon>Eukaryota</taxon>
        <taxon>Viridiplantae</taxon>
        <taxon>Streptophyta</taxon>
        <taxon>Embryophyta</taxon>
        <taxon>Tracheophyta</taxon>
        <taxon>Spermatophyta</taxon>
        <taxon>Magnoliopsida</taxon>
        <taxon>eudicotyledons</taxon>
        <taxon>Gunneridae</taxon>
        <taxon>Pentapetalae</taxon>
        <taxon>asterids</taxon>
        <taxon>lamiids</taxon>
        <taxon>Lamiales</taxon>
        <taxon>Orobanchaceae</taxon>
        <taxon>Pedicularideae</taxon>
        <taxon>Castillejinae</taxon>
        <taxon>Castilleja</taxon>
    </lineage>
</organism>
<keyword evidence="4" id="KW-1185">Reference proteome</keyword>
<evidence type="ECO:0000313" key="4">
    <source>
        <dbReference type="Proteomes" id="UP001632038"/>
    </source>
</evidence>
<evidence type="ECO:0000256" key="1">
    <source>
        <dbReference type="SAM" id="SignalP"/>
    </source>
</evidence>
<dbReference type="Proteomes" id="UP001632038">
    <property type="component" value="Unassembled WGS sequence"/>
</dbReference>